<dbReference type="SUPFAM" id="SSF51197">
    <property type="entry name" value="Clavaminate synthase-like"/>
    <property type="match status" value="1"/>
</dbReference>
<gene>
    <name evidence="1" type="ORF">ASPACDRAFT_55802</name>
</gene>
<dbReference type="Pfam" id="PF05721">
    <property type="entry name" value="PhyH"/>
    <property type="match status" value="1"/>
</dbReference>
<dbReference type="OrthoDB" id="445007at2759"/>
<dbReference type="AlphaFoldDB" id="A0A1L9X766"/>
<dbReference type="GeneID" id="30976872"/>
<dbReference type="PANTHER" id="PTHR37563">
    <property type="entry name" value="PHYTANOYL-COA DIOXYGENASE FAMILY PROTEIN (AFU_ORTHOLOGUE AFUA_2G03330)"/>
    <property type="match status" value="1"/>
</dbReference>
<dbReference type="Gene3D" id="2.60.120.620">
    <property type="entry name" value="q2cbj1_9rhob like domain"/>
    <property type="match status" value="1"/>
</dbReference>
<name>A0A1L9X766_ASPA1</name>
<organism evidence="1 2">
    <name type="scientific">Aspergillus aculeatus (strain ATCC 16872 / CBS 172.66 / WB 5094)</name>
    <dbReference type="NCBI Taxonomy" id="690307"/>
    <lineage>
        <taxon>Eukaryota</taxon>
        <taxon>Fungi</taxon>
        <taxon>Dikarya</taxon>
        <taxon>Ascomycota</taxon>
        <taxon>Pezizomycotina</taxon>
        <taxon>Eurotiomycetes</taxon>
        <taxon>Eurotiomycetidae</taxon>
        <taxon>Eurotiales</taxon>
        <taxon>Aspergillaceae</taxon>
        <taxon>Aspergillus</taxon>
        <taxon>Aspergillus subgen. Circumdati</taxon>
    </lineage>
</organism>
<protein>
    <submittedName>
        <fullName evidence="1">Uncharacterized protein</fullName>
    </submittedName>
</protein>
<evidence type="ECO:0000313" key="2">
    <source>
        <dbReference type="Proteomes" id="UP000184546"/>
    </source>
</evidence>
<accession>A0A1L9X766</accession>
<dbReference type="InterPro" id="IPR008775">
    <property type="entry name" value="Phytyl_CoA_dOase-like"/>
</dbReference>
<proteinExistence type="predicted"/>
<dbReference type="Proteomes" id="UP000184546">
    <property type="component" value="Unassembled WGS sequence"/>
</dbReference>
<dbReference type="RefSeq" id="XP_020060645.1">
    <property type="nucleotide sequence ID" value="XM_020203058.1"/>
</dbReference>
<reference evidence="2" key="1">
    <citation type="journal article" date="2017" name="Genome Biol.">
        <title>Comparative genomics reveals high biological diversity and specific adaptations in the industrially and medically important fungal genus Aspergillus.</title>
        <authorList>
            <person name="de Vries R.P."/>
            <person name="Riley R."/>
            <person name="Wiebenga A."/>
            <person name="Aguilar-Osorio G."/>
            <person name="Amillis S."/>
            <person name="Uchima C.A."/>
            <person name="Anderluh G."/>
            <person name="Asadollahi M."/>
            <person name="Askin M."/>
            <person name="Barry K."/>
            <person name="Battaglia E."/>
            <person name="Bayram O."/>
            <person name="Benocci T."/>
            <person name="Braus-Stromeyer S.A."/>
            <person name="Caldana C."/>
            <person name="Canovas D."/>
            <person name="Cerqueira G.C."/>
            <person name="Chen F."/>
            <person name="Chen W."/>
            <person name="Choi C."/>
            <person name="Clum A."/>
            <person name="Dos Santos R.A."/>
            <person name="Damasio A.R."/>
            <person name="Diallinas G."/>
            <person name="Emri T."/>
            <person name="Fekete E."/>
            <person name="Flipphi M."/>
            <person name="Freyberg S."/>
            <person name="Gallo A."/>
            <person name="Gournas C."/>
            <person name="Habgood R."/>
            <person name="Hainaut M."/>
            <person name="Harispe M.L."/>
            <person name="Henrissat B."/>
            <person name="Hilden K.S."/>
            <person name="Hope R."/>
            <person name="Hossain A."/>
            <person name="Karabika E."/>
            <person name="Karaffa L."/>
            <person name="Karanyi Z."/>
            <person name="Krasevec N."/>
            <person name="Kuo A."/>
            <person name="Kusch H."/>
            <person name="LaButti K."/>
            <person name="Lagendijk E.L."/>
            <person name="Lapidus A."/>
            <person name="Levasseur A."/>
            <person name="Lindquist E."/>
            <person name="Lipzen A."/>
            <person name="Logrieco A.F."/>
            <person name="MacCabe A."/>
            <person name="Maekelae M.R."/>
            <person name="Malavazi I."/>
            <person name="Melin P."/>
            <person name="Meyer V."/>
            <person name="Mielnichuk N."/>
            <person name="Miskei M."/>
            <person name="Molnar A.P."/>
            <person name="Mule G."/>
            <person name="Ngan C.Y."/>
            <person name="Orejas M."/>
            <person name="Orosz E."/>
            <person name="Ouedraogo J.P."/>
            <person name="Overkamp K.M."/>
            <person name="Park H.-S."/>
            <person name="Perrone G."/>
            <person name="Piumi F."/>
            <person name="Punt P.J."/>
            <person name="Ram A.F."/>
            <person name="Ramon A."/>
            <person name="Rauscher S."/>
            <person name="Record E."/>
            <person name="Riano-Pachon D.M."/>
            <person name="Robert V."/>
            <person name="Roehrig J."/>
            <person name="Ruller R."/>
            <person name="Salamov A."/>
            <person name="Salih N.S."/>
            <person name="Samson R.A."/>
            <person name="Sandor E."/>
            <person name="Sanguinetti M."/>
            <person name="Schuetze T."/>
            <person name="Sepcic K."/>
            <person name="Shelest E."/>
            <person name="Sherlock G."/>
            <person name="Sophianopoulou V."/>
            <person name="Squina F.M."/>
            <person name="Sun H."/>
            <person name="Susca A."/>
            <person name="Todd R.B."/>
            <person name="Tsang A."/>
            <person name="Unkles S.E."/>
            <person name="van de Wiele N."/>
            <person name="van Rossen-Uffink D."/>
            <person name="Oliveira J.V."/>
            <person name="Vesth T.C."/>
            <person name="Visser J."/>
            <person name="Yu J.-H."/>
            <person name="Zhou M."/>
            <person name="Andersen M.R."/>
            <person name="Archer D.B."/>
            <person name="Baker S.E."/>
            <person name="Benoit I."/>
            <person name="Brakhage A.A."/>
            <person name="Braus G.H."/>
            <person name="Fischer R."/>
            <person name="Frisvad J.C."/>
            <person name="Goldman G.H."/>
            <person name="Houbraken J."/>
            <person name="Oakley B."/>
            <person name="Pocsi I."/>
            <person name="Scazzocchio C."/>
            <person name="Seiboth B."/>
            <person name="vanKuyk P.A."/>
            <person name="Wortman J."/>
            <person name="Dyer P.S."/>
            <person name="Grigoriev I.V."/>
        </authorList>
    </citation>
    <scope>NUCLEOTIDE SEQUENCE [LARGE SCALE GENOMIC DNA]</scope>
    <source>
        <strain evidence="2">ATCC 16872 / CBS 172.66 / WB 5094</strain>
    </source>
</reference>
<dbReference type="EMBL" id="KV878970">
    <property type="protein sequence ID" value="OJK04306.1"/>
    <property type="molecule type" value="Genomic_DNA"/>
</dbReference>
<evidence type="ECO:0000313" key="1">
    <source>
        <dbReference type="EMBL" id="OJK04306.1"/>
    </source>
</evidence>
<dbReference type="PANTHER" id="PTHR37563:SF2">
    <property type="entry name" value="PHYTANOYL-COA DIOXYGENASE FAMILY PROTEIN (AFU_ORTHOLOGUE AFUA_2G03330)"/>
    <property type="match status" value="1"/>
</dbReference>
<dbReference type="VEuPathDB" id="FungiDB:ASPACDRAFT_55802"/>
<dbReference type="OMA" id="GTRFIPG"/>
<sequence>MAEISSSRPGVQTISKDTPLEEIVAILKRDGCVVVKELVSPADVDQVNQDVQERLHRDLEWNGSFFPKETRRAPSMIALSPTYTRTQVMNPLFQAVCAHFLTTRSVFWWGDQQKESVSKPYVTSCTGIEVGPGAQAQPLHRDSYINHNILREIEAWDDERDQTRETALGMMVAGCKVTKENGGTQFILGSHLWGTHRTTPPDVRDCVVAELDKGDALIMFSSLYHGGGANISRDERRIAYATFAVRGYLRQEENQYLAVPREVVHEYDHATQRFIGYSMSDPACGYVEELSPFYLLHPDLLQDARPQDF</sequence>
<dbReference type="STRING" id="690307.A0A1L9X766"/>
<keyword evidence="2" id="KW-1185">Reference proteome</keyword>
<dbReference type="InterPro" id="IPR051961">
    <property type="entry name" value="Fungal_Metabolite_Diox"/>
</dbReference>